<dbReference type="InterPro" id="IPR003591">
    <property type="entry name" value="Leu-rich_rpt_typical-subtyp"/>
</dbReference>
<dbReference type="InterPro" id="IPR001611">
    <property type="entry name" value="Leu-rich_rpt"/>
</dbReference>
<keyword evidence="1" id="KW-0433">Leucine-rich repeat</keyword>
<feature type="transmembrane region" description="Helical" evidence="4">
    <location>
        <begin position="242"/>
        <end position="263"/>
    </location>
</feature>
<keyword evidence="4" id="KW-1133">Transmembrane helix</keyword>
<dbReference type="SUPFAM" id="SSF52058">
    <property type="entry name" value="L domain-like"/>
    <property type="match status" value="1"/>
</dbReference>
<accession>A0ABM1BN12</accession>
<dbReference type="GeneID" id="106469335"/>
<dbReference type="Pfam" id="PF00560">
    <property type="entry name" value="LRR_1"/>
    <property type="match status" value="1"/>
</dbReference>
<keyword evidence="4" id="KW-0812">Transmembrane</keyword>
<keyword evidence="4" id="KW-0472">Membrane</keyword>
<evidence type="ECO:0000256" key="1">
    <source>
        <dbReference type="ARBA" id="ARBA00022614"/>
    </source>
</evidence>
<dbReference type="SMART" id="SM00369">
    <property type="entry name" value="LRR_TYP"/>
    <property type="match status" value="4"/>
</dbReference>
<protein>
    <submittedName>
        <fullName evidence="6">Leucine-rich repeat-containing protein 59-like</fullName>
    </submittedName>
</protein>
<dbReference type="PANTHER" id="PTHR48051">
    <property type="match status" value="1"/>
</dbReference>
<evidence type="ECO:0000256" key="4">
    <source>
        <dbReference type="SAM" id="Phobius"/>
    </source>
</evidence>
<evidence type="ECO:0000313" key="5">
    <source>
        <dbReference type="Proteomes" id="UP000694941"/>
    </source>
</evidence>
<dbReference type="RefSeq" id="XP_013785278.2">
    <property type="nucleotide sequence ID" value="XM_013929824.2"/>
</dbReference>
<proteinExistence type="predicted"/>
<feature type="region of interest" description="Disordered" evidence="3">
    <location>
        <begin position="154"/>
        <end position="203"/>
    </location>
</feature>
<keyword evidence="5" id="KW-1185">Reference proteome</keyword>
<dbReference type="InterPro" id="IPR032675">
    <property type="entry name" value="LRR_dom_sf"/>
</dbReference>
<keyword evidence="2" id="KW-0677">Repeat</keyword>
<sequence>MSTSTINLKDKLDGHELDLSLNELSEVPVKELAALPKATHIDLSCNKISSLPSNFATLNHIIRLDLSKNDLKELPHNIGNMTRLQHLDLYGNKLTMLPLTFCRLKNLKWLDLKNNPLEPKLKVVAGDCLDEKQCQQCAKKVVAFMQSIESDLEREKQKRLKEEREREAAKKAAEEKEQERQRKLKKAEKERRKAEQKAQKERIRMQQLEKDLEKEFIDDKQTNGIPPKEEKKKEKGSCLRSFLVTVSLLILSVTGYFIVLCVYMGHKIRSTDDLIYAAEDVWYFSKSKTVLWWLVLTDYCTPLWETSQHVARSTWSVLQNYSTYTWEACGVYTDALKNVLLSGIGKIYEFFREK</sequence>
<dbReference type="Gene3D" id="3.80.10.10">
    <property type="entry name" value="Ribonuclease Inhibitor"/>
    <property type="match status" value="1"/>
</dbReference>
<gene>
    <name evidence="6" type="primary">LOC106469335</name>
</gene>
<reference evidence="6" key="1">
    <citation type="submission" date="2025-08" db="UniProtKB">
        <authorList>
            <consortium name="RefSeq"/>
        </authorList>
    </citation>
    <scope>IDENTIFICATION</scope>
    <source>
        <tissue evidence="6">Muscle</tissue>
    </source>
</reference>
<dbReference type="PANTHER" id="PTHR48051:SF1">
    <property type="entry name" value="RAS SUPPRESSOR PROTEIN 1"/>
    <property type="match status" value="1"/>
</dbReference>
<name>A0ABM1BN12_LIMPO</name>
<evidence type="ECO:0000313" key="6">
    <source>
        <dbReference type="RefSeq" id="XP_013785278.2"/>
    </source>
</evidence>
<dbReference type="Pfam" id="PF13855">
    <property type="entry name" value="LRR_8"/>
    <property type="match status" value="1"/>
</dbReference>
<dbReference type="Proteomes" id="UP000694941">
    <property type="component" value="Unplaced"/>
</dbReference>
<organism evidence="5 6">
    <name type="scientific">Limulus polyphemus</name>
    <name type="common">Atlantic horseshoe crab</name>
    <dbReference type="NCBI Taxonomy" id="6850"/>
    <lineage>
        <taxon>Eukaryota</taxon>
        <taxon>Metazoa</taxon>
        <taxon>Ecdysozoa</taxon>
        <taxon>Arthropoda</taxon>
        <taxon>Chelicerata</taxon>
        <taxon>Merostomata</taxon>
        <taxon>Xiphosura</taxon>
        <taxon>Limulidae</taxon>
        <taxon>Limulus</taxon>
    </lineage>
</organism>
<dbReference type="InterPro" id="IPR050216">
    <property type="entry name" value="LRR_domain-containing"/>
</dbReference>
<evidence type="ECO:0000256" key="3">
    <source>
        <dbReference type="SAM" id="MobiDB-lite"/>
    </source>
</evidence>
<evidence type="ECO:0000256" key="2">
    <source>
        <dbReference type="ARBA" id="ARBA00022737"/>
    </source>
</evidence>